<evidence type="ECO:0000313" key="2">
    <source>
        <dbReference type="EMBL" id="MCO1336345.1"/>
    </source>
</evidence>
<sequence>MGNTKLAAGIDFPIIEVSRLGGGRLVLGKPEGSFPWQMVVVYRGKHCPLCTKYLRALSLLLPRYHAEGVDVVAVSADTAEKAALQMEKIKPGFTIGYDLSIPQMQQLGLYISKPRSPEETDRPFAEPGIFVINESGRLQVVDISSAPFARPDLQTLLVGIEFIRNPDNRYPIRGTY</sequence>
<dbReference type="GO" id="GO:0016491">
    <property type="term" value="F:oxidoreductase activity"/>
    <property type="evidence" value="ECO:0007669"/>
    <property type="project" value="InterPro"/>
</dbReference>
<dbReference type="AlphaFoldDB" id="A0A9X2J803"/>
<dbReference type="EMBL" id="JALBWM010000125">
    <property type="protein sequence ID" value="MCO1336345.1"/>
    <property type="molecule type" value="Genomic_DNA"/>
</dbReference>
<dbReference type="InterPro" id="IPR036249">
    <property type="entry name" value="Thioredoxin-like_sf"/>
</dbReference>
<gene>
    <name evidence="2" type="ORF">MO867_18595</name>
</gene>
<dbReference type="InterPro" id="IPR013766">
    <property type="entry name" value="Thioredoxin_domain"/>
</dbReference>
<proteinExistence type="predicted"/>
<organism evidence="2 3">
    <name type="scientific">Microbulbifer okhotskensis</name>
    <dbReference type="NCBI Taxonomy" id="2926617"/>
    <lineage>
        <taxon>Bacteria</taxon>
        <taxon>Pseudomonadati</taxon>
        <taxon>Pseudomonadota</taxon>
        <taxon>Gammaproteobacteria</taxon>
        <taxon>Cellvibrionales</taxon>
        <taxon>Microbulbiferaceae</taxon>
        <taxon>Microbulbifer</taxon>
    </lineage>
</organism>
<keyword evidence="3" id="KW-1185">Reference proteome</keyword>
<dbReference type="Proteomes" id="UP001139028">
    <property type="component" value="Unassembled WGS sequence"/>
</dbReference>
<dbReference type="RefSeq" id="WP_252471948.1">
    <property type="nucleotide sequence ID" value="NZ_JALBWM010000125.1"/>
</dbReference>
<feature type="domain" description="Thioredoxin" evidence="1">
    <location>
        <begin position="6"/>
        <end position="165"/>
    </location>
</feature>
<name>A0A9X2J803_9GAMM</name>
<comment type="caution">
    <text evidence="2">The sequence shown here is derived from an EMBL/GenBank/DDBJ whole genome shotgun (WGS) entry which is preliminary data.</text>
</comment>
<dbReference type="Pfam" id="PF00578">
    <property type="entry name" value="AhpC-TSA"/>
    <property type="match status" value="1"/>
</dbReference>
<reference evidence="2" key="1">
    <citation type="journal article" date="2022" name="Arch. Microbiol.">
        <title>Microbulbifer okhotskensis sp. nov., isolated from a deep bottom sediment of the Okhotsk Sea.</title>
        <authorList>
            <person name="Romanenko L."/>
            <person name="Kurilenko V."/>
            <person name="Otstavnykh N."/>
            <person name="Velansky P."/>
            <person name="Isaeva M."/>
            <person name="Mikhailov V."/>
        </authorList>
    </citation>
    <scope>NUCLEOTIDE SEQUENCE</scope>
    <source>
        <strain evidence="2">OS29</strain>
    </source>
</reference>
<dbReference type="PROSITE" id="PS51352">
    <property type="entry name" value="THIOREDOXIN_2"/>
    <property type="match status" value="1"/>
</dbReference>
<dbReference type="GO" id="GO:0016209">
    <property type="term" value="F:antioxidant activity"/>
    <property type="evidence" value="ECO:0007669"/>
    <property type="project" value="InterPro"/>
</dbReference>
<dbReference type="InterPro" id="IPR000866">
    <property type="entry name" value="AhpC/TSA"/>
</dbReference>
<evidence type="ECO:0000313" key="3">
    <source>
        <dbReference type="Proteomes" id="UP001139028"/>
    </source>
</evidence>
<dbReference type="SUPFAM" id="SSF52833">
    <property type="entry name" value="Thioredoxin-like"/>
    <property type="match status" value="1"/>
</dbReference>
<accession>A0A9X2J803</accession>
<evidence type="ECO:0000259" key="1">
    <source>
        <dbReference type="PROSITE" id="PS51352"/>
    </source>
</evidence>
<dbReference type="Gene3D" id="3.40.30.10">
    <property type="entry name" value="Glutaredoxin"/>
    <property type="match status" value="1"/>
</dbReference>
<protein>
    <submittedName>
        <fullName evidence="2">Redoxin family protein</fullName>
    </submittedName>
</protein>